<protein>
    <recommendedName>
        <fullName evidence="4">Mycothiol synthase</fullName>
        <ecNumber evidence="4">2.3.1.189</ecNumber>
    </recommendedName>
</protein>
<dbReference type="CDD" id="cd04301">
    <property type="entry name" value="NAT_SF"/>
    <property type="match status" value="1"/>
</dbReference>
<dbReference type="SUPFAM" id="SSF55729">
    <property type="entry name" value="Acyl-CoA N-acyltransferases (Nat)"/>
    <property type="match status" value="2"/>
</dbReference>
<keyword evidence="1 6" id="KW-0808">Transferase</keyword>
<dbReference type="Pfam" id="PF00583">
    <property type="entry name" value="Acetyltransf_1"/>
    <property type="match status" value="1"/>
</dbReference>
<dbReference type="InterPro" id="IPR016181">
    <property type="entry name" value="Acyl_CoA_acyltransferase"/>
</dbReference>
<gene>
    <name evidence="6" type="primary">mshD</name>
    <name evidence="6" type="ORF">H0194_03755</name>
</gene>
<evidence type="ECO:0000256" key="4">
    <source>
        <dbReference type="NCBIfam" id="TIGR03448"/>
    </source>
</evidence>
<sequence length="334" mass="36764">MSIESHDEQFDSHLDFHLLNLASPDAPDAERLRAAAQLVVEAAESADGVPPLSEQFLRGLSDVRIGHMHVVALCEGQLVGFAALAPAQQEETEQVTPAQAELVVAPMFRRRGVAKEMVEHITAGAPGLQLWAHGNLEPAQRCAESLGLSKKRSLVVLGLGGQELIDVAGEASAIQMPGGFELLNYTESAERWGQELVDSEWLRVNNEAFSWHPEQGGWDAARLDRARETDWYRPEDVMLLWNLPDRGEPGLAGFHWMKRHNAETPATAEVYVIGVGEGFRGQKLSKPLLVSGLQHLVKTGSELVILYVESDNESAMGLYRAYGFEVREEHAVYA</sequence>
<dbReference type="GO" id="GO:0035447">
    <property type="term" value="F:mycothiol synthase activity"/>
    <property type="evidence" value="ECO:0007669"/>
    <property type="project" value="UniProtKB-UniRule"/>
</dbReference>
<evidence type="ECO:0000259" key="5">
    <source>
        <dbReference type="PROSITE" id="PS51186"/>
    </source>
</evidence>
<evidence type="ECO:0000313" key="7">
    <source>
        <dbReference type="Proteomes" id="UP000515743"/>
    </source>
</evidence>
<dbReference type="InterPro" id="IPR050832">
    <property type="entry name" value="Bact_Acetyltransf"/>
</dbReference>
<keyword evidence="3 6" id="KW-0012">Acyltransferase</keyword>
<keyword evidence="7" id="KW-1185">Reference proteome</keyword>
<dbReference type="PANTHER" id="PTHR43877">
    <property type="entry name" value="AMINOALKYLPHOSPHONATE N-ACETYLTRANSFERASE-RELATED-RELATED"/>
    <property type="match status" value="1"/>
</dbReference>
<keyword evidence="2" id="KW-0677">Repeat</keyword>
<dbReference type="KEGG" id="cik:H0194_03755"/>
<reference evidence="6 7" key="1">
    <citation type="submission" date="2020-07" db="EMBL/GenBank/DDBJ databases">
        <title>Complete genome and description of Corynebacterium incognita strain Marseille-Q3630 sp. nov.</title>
        <authorList>
            <person name="Boxberger M."/>
        </authorList>
    </citation>
    <scope>NUCLEOTIDE SEQUENCE [LARGE SCALE GENOMIC DNA]</scope>
    <source>
        <strain evidence="6 7">Marseille-Q3630</strain>
    </source>
</reference>
<evidence type="ECO:0000256" key="3">
    <source>
        <dbReference type="ARBA" id="ARBA00023315"/>
    </source>
</evidence>
<dbReference type="EMBL" id="CP059404">
    <property type="protein sequence ID" value="QNE90122.1"/>
    <property type="molecule type" value="Genomic_DNA"/>
</dbReference>
<dbReference type="InterPro" id="IPR000182">
    <property type="entry name" value="GNAT_dom"/>
</dbReference>
<accession>A0A7G7CRA6</accession>
<evidence type="ECO:0000256" key="1">
    <source>
        <dbReference type="ARBA" id="ARBA00022679"/>
    </source>
</evidence>
<dbReference type="Gene3D" id="3.40.630.30">
    <property type="match status" value="1"/>
</dbReference>
<feature type="domain" description="N-acetyltransferase" evidence="5">
    <location>
        <begin position="194"/>
        <end position="334"/>
    </location>
</feature>
<dbReference type="RefSeq" id="WP_185176495.1">
    <property type="nucleotide sequence ID" value="NZ_CP059404.1"/>
</dbReference>
<dbReference type="PROSITE" id="PS51186">
    <property type="entry name" value="GNAT"/>
    <property type="match status" value="2"/>
</dbReference>
<dbReference type="Pfam" id="PF13508">
    <property type="entry name" value="Acetyltransf_7"/>
    <property type="match status" value="1"/>
</dbReference>
<feature type="domain" description="N-acetyltransferase" evidence="5">
    <location>
        <begin position="30"/>
        <end position="203"/>
    </location>
</feature>
<evidence type="ECO:0000313" key="6">
    <source>
        <dbReference type="EMBL" id="QNE90122.1"/>
    </source>
</evidence>
<proteinExistence type="predicted"/>
<dbReference type="NCBIfam" id="TIGR03448">
    <property type="entry name" value="mycothiol_MshD"/>
    <property type="match status" value="1"/>
</dbReference>
<dbReference type="AlphaFoldDB" id="A0A7G7CRA6"/>
<dbReference type="GO" id="GO:0010125">
    <property type="term" value="P:mycothiol biosynthetic process"/>
    <property type="evidence" value="ECO:0007669"/>
    <property type="project" value="UniProtKB-UniRule"/>
</dbReference>
<organism evidence="6 7">
    <name type="scientific">Corynebacterium incognita</name>
    <dbReference type="NCBI Taxonomy" id="2754725"/>
    <lineage>
        <taxon>Bacteria</taxon>
        <taxon>Bacillati</taxon>
        <taxon>Actinomycetota</taxon>
        <taxon>Actinomycetes</taxon>
        <taxon>Mycobacteriales</taxon>
        <taxon>Corynebacteriaceae</taxon>
        <taxon>Corynebacterium</taxon>
    </lineage>
</organism>
<dbReference type="Proteomes" id="UP000515743">
    <property type="component" value="Chromosome"/>
</dbReference>
<dbReference type="InterPro" id="IPR017813">
    <property type="entry name" value="Mycothiol_AcTrfase"/>
</dbReference>
<name>A0A7G7CRA6_9CORY</name>
<dbReference type="PIRSF" id="PIRSF021524">
    <property type="entry name" value="MSH_acetyltransferase"/>
    <property type="match status" value="1"/>
</dbReference>
<evidence type="ECO:0000256" key="2">
    <source>
        <dbReference type="ARBA" id="ARBA00022737"/>
    </source>
</evidence>
<dbReference type="EC" id="2.3.1.189" evidence="4"/>